<dbReference type="SMART" id="SM00331">
    <property type="entry name" value="PP2C_SIG"/>
    <property type="match status" value="1"/>
</dbReference>
<dbReference type="InterPro" id="IPR036457">
    <property type="entry name" value="PPM-type-like_dom_sf"/>
</dbReference>
<reference evidence="4 5" key="1">
    <citation type="submission" date="2018-04" db="EMBL/GenBank/DDBJ databases">
        <authorList>
            <person name="Go L.Y."/>
            <person name="Mitchell J.A."/>
        </authorList>
    </citation>
    <scope>NUCLEOTIDE SEQUENCE [LARGE SCALE GENOMIC DNA]</scope>
    <source>
        <strain evidence="4">ULC066bin1</strain>
    </source>
</reference>
<dbReference type="InterPro" id="IPR001932">
    <property type="entry name" value="PPM-type_phosphatase-like_dom"/>
</dbReference>
<dbReference type="SUPFAM" id="SSF52172">
    <property type="entry name" value="CheY-like"/>
    <property type="match status" value="1"/>
</dbReference>
<dbReference type="InterPro" id="IPR052016">
    <property type="entry name" value="Bact_Sigma-Reg"/>
</dbReference>
<reference evidence="4 5" key="2">
    <citation type="submission" date="2018-06" db="EMBL/GenBank/DDBJ databases">
        <title>Metagenomic assembly of (sub)arctic Cyanobacteria and their associated microbiome from non-axenic cultures.</title>
        <authorList>
            <person name="Baurain D."/>
        </authorList>
    </citation>
    <scope>NUCLEOTIDE SEQUENCE [LARGE SCALE GENOMIC DNA]</scope>
    <source>
        <strain evidence="4">ULC066bin1</strain>
    </source>
</reference>
<dbReference type="SMART" id="SM00448">
    <property type="entry name" value="REC"/>
    <property type="match status" value="1"/>
</dbReference>
<dbReference type="InterPro" id="IPR011006">
    <property type="entry name" value="CheY-like_superfamily"/>
</dbReference>
<protein>
    <submittedName>
        <fullName evidence="4">Regulator</fullName>
    </submittedName>
</protein>
<dbReference type="GO" id="GO:0016791">
    <property type="term" value="F:phosphatase activity"/>
    <property type="evidence" value="ECO:0007669"/>
    <property type="project" value="TreeGrafter"/>
</dbReference>
<dbReference type="AlphaFoldDB" id="A0A2W4W198"/>
<dbReference type="InterPro" id="IPR001789">
    <property type="entry name" value="Sig_transdc_resp-reg_receiver"/>
</dbReference>
<dbReference type="GO" id="GO:0000160">
    <property type="term" value="P:phosphorelay signal transduction system"/>
    <property type="evidence" value="ECO:0007669"/>
    <property type="project" value="InterPro"/>
</dbReference>
<keyword evidence="1" id="KW-0378">Hydrolase</keyword>
<name>A0A2W4W198_9CYAN</name>
<proteinExistence type="predicted"/>
<dbReference type="EMBL" id="QBML01000026">
    <property type="protein sequence ID" value="PZO38050.1"/>
    <property type="molecule type" value="Genomic_DNA"/>
</dbReference>
<dbReference type="Gene3D" id="3.40.50.2300">
    <property type="match status" value="1"/>
</dbReference>
<dbReference type="Pfam" id="PF07228">
    <property type="entry name" value="SpoIIE"/>
    <property type="match status" value="1"/>
</dbReference>
<gene>
    <name evidence="4" type="ORF">DCF19_17480</name>
</gene>
<evidence type="ECO:0000313" key="4">
    <source>
        <dbReference type="EMBL" id="PZO38050.1"/>
    </source>
</evidence>
<organism evidence="4 5">
    <name type="scientific">Pseudanabaena frigida</name>
    <dbReference type="NCBI Taxonomy" id="945775"/>
    <lineage>
        <taxon>Bacteria</taxon>
        <taxon>Bacillati</taxon>
        <taxon>Cyanobacteriota</taxon>
        <taxon>Cyanophyceae</taxon>
        <taxon>Pseudanabaenales</taxon>
        <taxon>Pseudanabaenaceae</taxon>
        <taxon>Pseudanabaena</taxon>
    </lineage>
</organism>
<dbReference type="PANTHER" id="PTHR43156:SF2">
    <property type="entry name" value="STAGE II SPORULATION PROTEIN E"/>
    <property type="match status" value="1"/>
</dbReference>
<dbReference type="Gene3D" id="3.60.40.10">
    <property type="entry name" value="PPM-type phosphatase domain"/>
    <property type="match status" value="1"/>
</dbReference>
<sequence>MQQILVIDDDLVMQMILKNTLLAQKYEVIVAKNAREGISLAKQHQPALVICDWMMPDIDGLEVCRQIKLDHSLNSTIFILLTSKGAVEDKVQALDNGADDFLSKPIDKTELIASVRAGLRIYQLNKDLQLQKQLLEAELAEASDYIRSLLPKALLGNVNITAEFIPSSQLGGDCYDFYWLDPDHLAIYLIDTSGHGVGSALLSISILNLLRSQSFGKEKFYEPSTIMTELNRAFQMSQHNGRYFTMWYGVFNLSQSKLIYANAGHPQGVLIAGSHESPQIQELPSLDMPIGFFPDIEYSSSEILIAPDSKLYIFSDGIFEVMQKDGRIWGMPKFFNYLVEQFSLNEEINASSVLQKIHSETPNAKFGDDVSLLQINFP</sequence>
<evidence type="ECO:0000259" key="3">
    <source>
        <dbReference type="PROSITE" id="PS50110"/>
    </source>
</evidence>
<dbReference type="CDD" id="cd17574">
    <property type="entry name" value="REC_OmpR"/>
    <property type="match status" value="1"/>
</dbReference>
<dbReference type="Pfam" id="PF00072">
    <property type="entry name" value="Response_reg"/>
    <property type="match status" value="1"/>
</dbReference>
<accession>A0A2W4W198</accession>
<dbReference type="Proteomes" id="UP000249467">
    <property type="component" value="Unassembled WGS sequence"/>
</dbReference>
<comment type="caution">
    <text evidence="4">The sequence shown here is derived from an EMBL/GenBank/DDBJ whole genome shotgun (WGS) entry which is preliminary data.</text>
</comment>
<evidence type="ECO:0000256" key="1">
    <source>
        <dbReference type="ARBA" id="ARBA00022801"/>
    </source>
</evidence>
<feature type="modified residue" description="4-aspartylphosphate" evidence="2">
    <location>
        <position position="52"/>
    </location>
</feature>
<evidence type="ECO:0000256" key="2">
    <source>
        <dbReference type="PROSITE-ProRule" id="PRU00169"/>
    </source>
</evidence>
<keyword evidence="2" id="KW-0597">Phosphoprotein</keyword>
<evidence type="ECO:0000313" key="5">
    <source>
        <dbReference type="Proteomes" id="UP000249467"/>
    </source>
</evidence>
<dbReference type="PANTHER" id="PTHR43156">
    <property type="entry name" value="STAGE II SPORULATION PROTEIN E-RELATED"/>
    <property type="match status" value="1"/>
</dbReference>
<dbReference type="PROSITE" id="PS50110">
    <property type="entry name" value="RESPONSE_REGULATORY"/>
    <property type="match status" value="1"/>
</dbReference>
<feature type="domain" description="Response regulatory" evidence="3">
    <location>
        <begin position="3"/>
        <end position="119"/>
    </location>
</feature>